<dbReference type="GO" id="GO:0008409">
    <property type="term" value="F:5'-3' exonuclease activity"/>
    <property type="evidence" value="ECO:0007669"/>
    <property type="project" value="InterPro"/>
</dbReference>
<keyword evidence="12 16" id="KW-0238">DNA-binding</keyword>
<dbReference type="EC" id="2.7.7.7" evidence="2 15"/>
<dbReference type="EMBL" id="CP006571">
    <property type="protein sequence ID" value="AHK63777.1"/>
    <property type="molecule type" value="Genomic_DNA"/>
</dbReference>
<comment type="similarity">
    <text evidence="1 16">Belongs to the DNA polymerase type-A family.</text>
</comment>
<dbReference type="HOGENOM" id="CLU_004675_0_0_0"/>
<evidence type="ECO:0000256" key="10">
    <source>
        <dbReference type="ARBA" id="ARBA00022839"/>
    </source>
</evidence>
<dbReference type="PANTHER" id="PTHR10133">
    <property type="entry name" value="DNA POLYMERASE I"/>
    <property type="match status" value="1"/>
</dbReference>
<keyword evidence="7" id="KW-0540">Nuclease</keyword>
<keyword evidence="6 16" id="KW-0235">DNA replication</keyword>
<keyword evidence="13 16" id="KW-0234">DNA repair</keyword>
<dbReference type="SUPFAM" id="SSF47807">
    <property type="entry name" value="5' to 3' exonuclease, C-terminal subdomain"/>
    <property type="match status" value="1"/>
</dbReference>
<evidence type="ECO:0000256" key="11">
    <source>
        <dbReference type="ARBA" id="ARBA00022932"/>
    </source>
</evidence>
<dbReference type="InterPro" id="IPR008918">
    <property type="entry name" value="HhH2"/>
</dbReference>
<dbReference type="InterPro" id="IPR043502">
    <property type="entry name" value="DNA/RNA_pol_sf"/>
</dbReference>
<evidence type="ECO:0000256" key="16">
    <source>
        <dbReference type="RuleBase" id="RU004460"/>
    </source>
</evidence>
<dbReference type="AlphaFoldDB" id="W8K1S6"/>
<dbReference type="PRINTS" id="PR00868">
    <property type="entry name" value="DNAPOLI"/>
</dbReference>
<evidence type="ECO:0000256" key="14">
    <source>
        <dbReference type="ARBA" id="ARBA00049244"/>
    </source>
</evidence>
<dbReference type="GO" id="GO:0003677">
    <property type="term" value="F:DNA binding"/>
    <property type="evidence" value="ECO:0007669"/>
    <property type="project" value="UniProtKB-UniRule"/>
</dbReference>
<dbReference type="Proteomes" id="UP000019433">
    <property type="component" value="Chromosome"/>
</dbReference>
<dbReference type="GO" id="GO:0003887">
    <property type="term" value="F:DNA-directed DNA polymerase activity"/>
    <property type="evidence" value="ECO:0007669"/>
    <property type="project" value="UniProtKB-UniRule"/>
</dbReference>
<evidence type="ECO:0000256" key="15">
    <source>
        <dbReference type="NCBIfam" id="TIGR00593"/>
    </source>
</evidence>
<dbReference type="GO" id="GO:0006302">
    <property type="term" value="P:double-strand break repair"/>
    <property type="evidence" value="ECO:0007669"/>
    <property type="project" value="TreeGrafter"/>
</dbReference>
<dbReference type="CDD" id="cd09859">
    <property type="entry name" value="PIN_53EXO"/>
    <property type="match status" value="1"/>
</dbReference>
<keyword evidence="9" id="KW-0378">Hydrolase</keyword>
<dbReference type="KEGG" id="cav:M832_09300"/>
<feature type="domain" description="5'-3' exonuclease" evidence="18">
    <location>
        <begin position="8"/>
        <end position="265"/>
    </location>
</feature>
<evidence type="ECO:0000256" key="13">
    <source>
        <dbReference type="ARBA" id="ARBA00023204"/>
    </source>
</evidence>
<dbReference type="SUPFAM" id="SSF56672">
    <property type="entry name" value="DNA/RNA polymerases"/>
    <property type="match status" value="1"/>
</dbReference>
<keyword evidence="4 16" id="KW-0808">Transferase</keyword>
<evidence type="ECO:0000256" key="1">
    <source>
        <dbReference type="ARBA" id="ARBA00007705"/>
    </source>
</evidence>
<evidence type="ECO:0000256" key="9">
    <source>
        <dbReference type="ARBA" id="ARBA00022801"/>
    </source>
</evidence>
<dbReference type="SUPFAM" id="SSF88723">
    <property type="entry name" value="PIN domain-like"/>
    <property type="match status" value="1"/>
</dbReference>
<dbReference type="Pfam" id="PF01367">
    <property type="entry name" value="5_3_exonuc"/>
    <property type="match status" value="1"/>
</dbReference>
<dbReference type="CDD" id="cd08637">
    <property type="entry name" value="DNA_pol_A_pol_I_C"/>
    <property type="match status" value="1"/>
</dbReference>
<keyword evidence="8 16" id="KW-0227">DNA damage</keyword>
<dbReference type="GO" id="GO:0008408">
    <property type="term" value="F:3'-5' exonuclease activity"/>
    <property type="evidence" value="ECO:0007669"/>
    <property type="project" value="InterPro"/>
</dbReference>
<feature type="domain" description="DNA-directed DNA polymerase family A palm" evidence="19">
    <location>
        <begin position="636"/>
        <end position="842"/>
    </location>
</feature>
<dbReference type="InterPro" id="IPR054690">
    <property type="entry name" value="DNA_polI_exonuclease"/>
</dbReference>
<dbReference type="NCBIfam" id="TIGR00593">
    <property type="entry name" value="pola"/>
    <property type="match status" value="1"/>
</dbReference>
<evidence type="ECO:0000256" key="7">
    <source>
        <dbReference type="ARBA" id="ARBA00022722"/>
    </source>
</evidence>
<evidence type="ECO:0000256" key="5">
    <source>
        <dbReference type="ARBA" id="ARBA00022695"/>
    </source>
</evidence>
<accession>W8K1S6</accession>
<dbReference type="Gene3D" id="3.30.70.370">
    <property type="match status" value="1"/>
</dbReference>
<dbReference type="SUPFAM" id="SSF53098">
    <property type="entry name" value="Ribonuclease H-like"/>
    <property type="match status" value="1"/>
</dbReference>
<dbReference type="PANTHER" id="PTHR10133:SF27">
    <property type="entry name" value="DNA POLYMERASE NU"/>
    <property type="match status" value="1"/>
</dbReference>
<evidence type="ECO:0000256" key="8">
    <source>
        <dbReference type="ARBA" id="ARBA00022763"/>
    </source>
</evidence>
<evidence type="ECO:0000313" key="20">
    <source>
        <dbReference type="EMBL" id="AHK63777.1"/>
    </source>
</evidence>
<name>W8K1S6_9CHLA</name>
<dbReference type="CDD" id="cd09898">
    <property type="entry name" value="H3TH_53EXO"/>
    <property type="match status" value="1"/>
</dbReference>
<dbReference type="InterPro" id="IPR001098">
    <property type="entry name" value="DNA-dir_DNA_pol_A_palm_dom"/>
</dbReference>
<gene>
    <name evidence="16 20" type="primary">polA</name>
    <name evidence="20" type="ORF">M832_09300</name>
</gene>
<evidence type="ECO:0000313" key="21">
    <source>
        <dbReference type="Proteomes" id="UP000019433"/>
    </source>
</evidence>
<dbReference type="CDD" id="cd06140">
    <property type="entry name" value="DNA_polA_I_Bacillus_like_exo"/>
    <property type="match status" value="1"/>
</dbReference>
<dbReference type="Pfam" id="PF00476">
    <property type="entry name" value="DNA_pol_A"/>
    <property type="match status" value="1"/>
</dbReference>
<dbReference type="SMART" id="SM00482">
    <property type="entry name" value="POLAc"/>
    <property type="match status" value="1"/>
</dbReference>
<dbReference type="InterPro" id="IPR029060">
    <property type="entry name" value="PIN-like_dom_sf"/>
</dbReference>
<evidence type="ECO:0000256" key="6">
    <source>
        <dbReference type="ARBA" id="ARBA00022705"/>
    </source>
</evidence>
<comment type="catalytic activity">
    <reaction evidence="14 16">
        <text>DNA(n) + a 2'-deoxyribonucleoside 5'-triphosphate = DNA(n+1) + diphosphate</text>
        <dbReference type="Rhea" id="RHEA:22508"/>
        <dbReference type="Rhea" id="RHEA-COMP:17339"/>
        <dbReference type="Rhea" id="RHEA-COMP:17340"/>
        <dbReference type="ChEBI" id="CHEBI:33019"/>
        <dbReference type="ChEBI" id="CHEBI:61560"/>
        <dbReference type="ChEBI" id="CHEBI:173112"/>
        <dbReference type="EC" id="2.7.7.7"/>
    </reaction>
</comment>
<sequence length="877" mass="98275">MIGENGVTKTIFVLDASGFIFRAYFALPEMKNSSGQSTQAIFGFIRSINKLIKEFSPNYMVAVFDSPNNKESRKQIYADYKSNREQHAHDLYQQIPLVKEYCTLLGLSHIEARGVEADDVIASITKTAVGNGYQVCICTVDKDLLQLVGPDVIIINPWKNPQEITEEDVKKIYGVPPKNIPDYLALVGDPSDNIPGVVGCGPKTAKTLLEKYVSVEGILENFNQLTTSAQKIFSKQKEVLLLSKDLVLLNDTIEVPSSIETFVFPCQEVSQEKINTFYMQHGFKTLVQNFEKQATQVNVKIISNSHDLIDLLPSLYGKSVAFSVGYLGSFLPSLSLLGIALACDGEVYYIDIDGSSDNLITPLKSFFGRKDTEFYGYNIKRDNHALKNSGIEVHNIALDLALAEHLIHGGAKNSFQSLLVNHGLTDIACKFGKEWGQLSLPIAKSPSNPPQYFGEFVSCLPLIKKTLLDELQQKGLLDLFLKIEMPLEKVLFVMERNGVPIDTKVLQKLEEMLSEELLILTDEIYIAAGECFNIKSPKQLSDVLYNKLGLKPLDKALSTKAEVLEGLSGEHEIVDKILAFRAVEKLLSTYVKALPRQVDPFTQRIHPTFNQMGTVTGRLACQDPNLQNIPIRSERGKLLRRAFCTNKEDSYFLSADYSQIELRFLAHLSQDESLKLAFDSQEDIHTFTASQVFHVPLEEVTEQQRMQAKTVNFGIIYGQQAYGLSKTLKISLAESQKLIDAYFDRYPKVAQFIHETVNSASENLKVTTLLGRERVINNWTEFSSSRASSGRLAVNTRIQGSAAELIKLAMLQLADALKKRRLKSQMLLQVHDELIFEVPEEEKEEMLTLVRDIMESAMILSVPLVVNILIGKNWAEC</sequence>
<dbReference type="STRING" id="1229831.M832_09300"/>
<dbReference type="GO" id="GO:0006261">
    <property type="term" value="P:DNA-templated DNA replication"/>
    <property type="evidence" value="ECO:0007669"/>
    <property type="project" value="UniProtKB-UniRule"/>
</dbReference>
<dbReference type="eggNOG" id="COG0749">
    <property type="taxonomic scope" value="Bacteria"/>
</dbReference>
<dbReference type="Gene3D" id="1.20.1060.10">
    <property type="entry name" value="Taq DNA Polymerase, Chain T, domain 4"/>
    <property type="match status" value="1"/>
</dbReference>
<evidence type="ECO:0000256" key="3">
    <source>
        <dbReference type="ARBA" id="ARBA00020311"/>
    </source>
</evidence>
<dbReference type="Pfam" id="PF02739">
    <property type="entry name" value="5_3_exonuc_N"/>
    <property type="match status" value="1"/>
</dbReference>
<dbReference type="FunFam" id="1.20.1060.10:FF:000001">
    <property type="entry name" value="DNA polymerase I"/>
    <property type="match status" value="1"/>
</dbReference>
<dbReference type="InterPro" id="IPR020045">
    <property type="entry name" value="DNA_polI_H3TH"/>
</dbReference>
<organism evidence="20 21">
    <name type="scientific">Chlamydia avium 10DC88</name>
    <dbReference type="NCBI Taxonomy" id="1229831"/>
    <lineage>
        <taxon>Bacteria</taxon>
        <taxon>Pseudomonadati</taxon>
        <taxon>Chlamydiota</taxon>
        <taxon>Chlamydiia</taxon>
        <taxon>Chlamydiales</taxon>
        <taxon>Chlamydiaceae</taxon>
        <taxon>Chlamydia/Chlamydophila group</taxon>
        <taxon>Chlamydia</taxon>
    </lineage>
</organism>
<evidence type="ECO:0000259" key="19">
    <source>
        <dbReference type="SMART" id="SM00482"/>
    </source>
</evidence>
<dbReference type="PATRIC" id="fig|1229831.3.peg.931"/>
<dbReference type="InterPro" id="IPR036397">
    <property type="entry name" value="RNaseH_sf"/>
</dbReference>
<dbReference type="Gene3D" id="3.30.420.10">
    <property type="entry name" value="Ribonuclease H-like superfamily/Ribonuclease H"/>
    <property type="match status" value="1"/>
</dbReference>
<dbReference type="FunFam" id="1.10.150.20:FF:000003">
    <property type="entry name" value="DNA polymerase I"/>
    <property type="match status" value="1"/>
</dbReference>
<keyword evidence="11 16" id="KW-0239">DNA-directed DNA polymerase</keyword>
<evidence type="ECO:0000256" key="12">
    <source>
        <dbReference type="ARBA" id="ARBA00023125"/>
    </source>
</evidence>
<feature type="domain" description="3'-5' exonuclease" evidence="17">
    <location>
        <begin position="299"/>
        <end position="472"/>
    </location>
</feature>
<dbReference type="InterPro" id="IPR012337">
    <property type="entry name" value="RNaseH-like_sf"/>
</dbReference>
<reference evidence="20 21" key="1">
    <citation type="journal article" date="2014" name="Syst. Appl. Microbiol.">
        <title>Evidence for the existence of two new members of the family Chlamydiaceae and proposal of Chlamydia avium sp. nov. and Chlamydia gallinacea sp. nov.</title>
        <authorList>
            <person name="Sachse K."/>
            <person name="Laroucau K."/>
            <person name="Riege K."/>
            <person name="Wehner S."/>
            <person name="Dilcher M."/>
            <person name="Creasy H.H."/>
            <person name="Weidmann M."/>
            <person name="Myers G."/>
            <person name="Vorimore F."/>
            <person name="Vicari N."/>
            <person name="Magnino S."/>
            <person name="Liebler-Tenorio E."/>
            <person name="Ruettger A."/>
            <person name="Bavoil P.M."/>
            <person name="Hufert F.T."/>
            <person name="Rossello-Mora R."/>
            <person name="Marz M."/>
        </authorList>
    </citation>
    <scope>NUCLEOTIDE SEQUENCE [LARGE SCALE GENOMIC DNA]</scope>
    <source>
        <strain evidence="20 21">10DC88</strain>
    </source>
</reference>
<keyword evidence="5 16" id="KW-0548">Nucleotidyltransferase</keyword>
<dbReference type="InterPro" id="IPR036279">
    <property type="entry name" value="5-3_exonuclease_C_sf"/>
</dbReference>
<dbReference type="InterPro" id="IPR002421">
    <property type="entry name" value="5-3_exonuclease"/>
</dbReference>
<evidence type="ECO:0000259" key="17">
    <source>
        <dbReference type="SMART" id="SM00474"/>
    </source>
</evidence>
<dbReference type="Gene3D" id="3.40.50.1010">
    <property type="entry name" value="5'-nuclease"/>
    <property type="match status" value="1"/>
</dbReference>
<dbReference type="FunFam" id="1.10.150.20:FF:000002">
    <property type="entry name" value="DNA polymerase I"/>
    <property type="match status" value="1"/>
</dbReference>
<dbReference type="SMART" id="SM00279">
    <property type="entry name" value="HhH2"/>
    <property type="match status" value="1"/>
</dbReference>
<dbReference type="Pfam" id="PF22619">
    <property type="entry name" value="DNA_polI_exo1"/>
    <property type="match status" value="1"/>
</dbReference>
<dbReference type="NCBIfam" id="NF004397">
    <property type="entry name" value="PRK05755.1"/>
    <property type="match status" value="1"/>
</dbReference>
<dbReference type="SMART" id="SM00475">
    <property type="entry name" value="53EXOc"/>
    <property type="match status" value="1"/>
</dbReference>
<evidence type="ECO:0000256" key="2">
    <source>
        <dbReference type="ARBA" id="ARBA00012417"/>
    </source>
</evidence>
<keyword evidence="10" id="KW-0269">Exonuclease</keyword>
<evidence type="ECO:0000259" key="18">
    <source>
        <dbReference type="SMART" id="SM00475"/>
    </source>
</evidence>
<dbReference type="eggNOG" id="COG0258">
    <property type="taxonomic scope" value="Bacteria"/>
</dbReference>
<dbReference type="InterPro" id="IPR020046">
    <property type="entry name" value="5-3_exonucl_a-hlix_arch_N"/>
</dbReference>
<dbReference type="Gene3D" id="1.10.150.20">
    <property type="entry name" value="5' to 3' exonuclease, C-terminal subdomain"/>
    <property type="match status" value="2"/>
</dbReference>
<dbReference type="InterPro" id="IPR002298">
    <property type="entry name" value="DNA_polymerase_A"/>
</dbReference>
<evidence type="ECO:0000256" key="4">
    <source>
        <dbReference type="ARBA" id="ARBA00022679"/>
    </source>
</evidence>
<dbReference type="SMART" id="SM00474">
    <property type="entry name" value="35EXOc"/>
    <property type="match status" value="1"/>
</dbReference>
<dbReference type="InterPro" id="IPR002562">
    <property type="entry name" value="3'-5'_exonuclease_dom"/>
</dbReference>
<proteinExistence type="inferred from homology"/>
<protein>
    <recommendedName>
        <fullName evidence="3 15">DNA polymerase I</fullName>
        <ecNumber evidence="2 15">2.7.7.7</ecNumber>
    </recommendedName>
</protein>
<dbReference type="InterPro" id="IPR018320">
    <property type="entry name" value="DNA_polymerase_1"/>
</dbReference>